<dbReference type="InterPro" id="IPR000330">
    <property type="entry name" value="SNF2_N"/>
</dbReference>
<dbReference type="Pfam" id="PF00271">
    <property type="entry name" value="Helicase_C"/>
    <property type="match status" value="1"/>
</dbReference>
<feature type="region of interest" description="Disordered" evidence="7">
    <location>
        <begin position="89"/>
        <end position="146"/>
    </location>
</feature>
<reference evidence="11" key="2">
    <citation type="submission" date="2023-07" db="EMBL/GenBank/DDBJ databases">
        <authorList>
            <consortium name="Lawrence Berkeley National Laboratory"/>
            <person name="Haridas S."/>
            <person name="Hensen N."/>
            <person name="Bonometti L."/>
            <person name="Westerberg I."/>
            <person name="Brannstrom I.O."/>
            <person name="Guillou S."/>
            <person name="Cros-Aarteil S."/>
            <person name="Calhoun S."/>
            <person name="Kuo A."/>
            <person name="Mondo S."/>
            <person name="Pangilinan J."/>
            <person name="Riley R."/>
            <person name="LaButti K."/>
            <person name="Andreopoulos B."/>
            <person name="Lipzen A."/>
            <person name="Chen C."/>
            <person name="Yanf M."/>
            <person name="Daum C."/>
            <person name="Ng V."/>
            <person name="Clum A."/>
            <person name="Steindorff A."/>
            <person name="Ohm R."/>
            <person name="Martin F."/>
            <person name="Silar P."/>
            <person name="Natvig D."/>
            <person name="Lalanne C."/>
            <person name="Gautier V."/>
            <person name="Ament-velasquez S.L."/>
            <person name="Kruys A."/>
            <person name="Hutchinson M.I."/>
            <person name="Powell A.J."/>
            <person name="Barry K."/>
            <person name="Miller A.N."/>
            <person name="Grigoriev I.V."/>
            <person name="Debuchy R."/>
            <person name="Gladieux P."/>
            <person name="Thoren M.H."/>
            <person name="Johannesson H."/>
        </authorList>
    </citation>
    <scope>NUCLEOTIDE SEQUENCE</scope>
    <source>
        <strain evidence="11">FGSC 1904</strain>
    </source>
</reference>
<feature type="domain" description="RING-type" evidence="8">
    <location>
        <begin position="655"/>
        <end position="695"/>
    </location>
</feature>
<sequence>MSKHSQIPQNVGSERGQAVKSFGYDSDEDYASLDETEMLEELDLRRNERTLLVTRMAKGKTSHRAENRLASLNEQIFKLCQRLGISSSPEAQIQPSGTEEYIAPRGARELPKPANDLKRKRATSRKSPVRQARKKATTQASNKHNSNKKELYDMLVEHDPIKARAQMGELRTLDAFEAQDWASQKKQLNIAKKTDPAIDKHRYKKDMELLSKARVAFGKSNWTVDGANWKIKGLLSPLMPYQFAAAGWMLTREKQNPQAPSGILADSVGLGKTIQTLACIIGNPPSAEDIANKCKTTLVVAPANTVRVWLDELSKHTDNLHYGKYHSTRQNRMHAHDIERMDVVVVSYNKLIEELADKNFIKELDTTKKGQEPLTKSERDRLVRRESKEIFKPSYYRVILDEAHTIKNHLTRSSHACRALKSRYRWALTATPIHNNLEELFPYFNFIGIPKSDNLAMFKKEFGLGRKNNKDNGKFHQTVKDMTMKRSIQTIFLGKAIFDIPNTHPLPNYIIRLSAEEQLIYRRVEGILREEFNKKLKRKEVITVTILHQFREKALRLRMATAHPFLLESMMWDTFTPSHLISLERDLAKLRKEQNQPFLSQTQRWCATALQNCSEHMATSETPVEPNGSYASTPFDMESQISYIKKLKMTKDSICVVCSRPVANPGKNICLHVACYGCMMKHVQKDIKESECPKCGVKIDMTYFLETVTTNGDHDHKHTGQGQVRKSPKGCHELGDDANGFQPLGNPRNAYFLDMADKSDQMLLAPSAKTTAVRDIILEWQKSNPDDKIIVFTQWVVAGRILGRILQQEKIKFLYLFGGMLQGDKEDQLRDFREDPSIKVMVASLMCAGQSLNLQCANRIIMIDLWWHEGLETQAFGRVFRYGQKKETYYVRILAENTIDFRLLGKQEDKRNVIKKAVTEFDSTKIEVTFEDVASLFGRLVTDEKGNKMIEADYHEDDDDINNNEGDGDSDNLDTDTEDPELP</sequence>
<dbReference type="InterPro" id="IPR013083">
    <property type="entry name" value="Znf_RING/FYVE/PHD"/>
</dbReference>
<feature type="compositionally biased region" description="Acidic residues" evidence="7">
    <location>
        <begin position="954"/>
        <end position="983"/>
    </location>
</feature>
<dbReference type="CDD" id="cd18008">
    <property type="entry name" value="DEXDc_SHPRH-like"/>
    <property type="match status" value="1"/>
</dbReference>
<evidence type="ECO:0000256" key="3">
    <source>
        <dbReference type="ARBA" id="ARBA00022801"/>
    </source>
</evidence>
<dbReference type="GO" id="GO:0016787">
    <property type="term" value="F:hydrolase activity"/>
    <property type="evidence" value="ECO:0007669"/>
    <property type="project" value="UniProtKB-KW"/>
</dbReference>
<dbReference type="InterPro" id="IPR050628">
    <property type="entry name" value="SNF2_RAD54_helicase_TF"/>
</dbReference>
<dbReference type="InterPro" id="IPR001841">
    <property type="entry name" value="Znf_RING"/>
</dbReference>
<comment type="caution">
    <text evidence="11">The sequence shown here is derived from an EMBL/GenBank/DDBJ whole genome shotgun (WGS) entry which is preliminary data.</text>
</comment>
<dbReference type="SUPFAM" id="SSF52540">
    <property type="entry name" value="P-loop containing nucleoside triphosphate hydrolases"/>
    <property type="match status" value="2"/>
</dbReference>
<protein>
    <submittedName>
        <fullName evidence="11">SNF2 family N-terminal domain-containing protein</fullName>
    </submittedName>
</protein>
<comment type="similarity">
    <text evidence="1">Belongs to the SNF2/RAD54 helicase family.</text>
</comment>
<keyword evidence="5" id="KW-0067">ATP-binding</keyword>
<proteinExistence type="inferred from homology"/>
<organism evidence="11 12">
    <name type="scientific">Sordaria brevicollis</name>
    <dbReference type="NCBI Taxonomy" id="83679"/>
    <lineage>
        <taxon>Eukaryota</taxon>
        <taxon>Fungi</taxon>
        <taxon>Dikarya</taxon>
        <taxon>Ascomycota</taxon>
        <taxon>Pezizomycotina</taxon>
        <taxon>Sordariomycetes</taxon>
        <taxon>Sordariomycetidae</taxon>
        <taxon>Sordariales</taxon>
        <taxon>Sordariaceae</taxon>
        <taxon>Sordaria</taxon>
    </lineage>
</organism>
<evidence type="ECO:0000313" key="12">
    <source>
        <dbReference type="Proteomes" id="UP001281003"/>
    </source>
</evidence>
<feature type="region of interest" description="Disordered" evidence="7">
    <location>
        <begin position="1"/>
        <end position="25"/>
    </location>
</feature>
<keyword evidence="4" id="KW-0347">Helicase</keyword>
<gene>
    <name evidence="11" type="ORF">B0T20DRAFT_373699</name>
</gene>
<evidence type="ECO:0000256" key="5">
    <source>
        <dbReference type="ARBA" id="ARBA00022840"/>
    </source>
</evidence>
<feature type="domain" description="Helicase C-terminal" evidence="10">
    <location>
        <begin position="772"/>
        <end position="937"/>
    </location>
</feature>
<dbReference type="GO" id="GO:0008094">
    <property type="term" value="F:ATP-dependent activity, acting on DNA"/>
    <property type="evidence" value="ECO:0007669"/>
    <property type="project" value="TreeGrafter"/>
</dbReference>
<dbReference type="Proteomes" id="UP001281003">
    <property type="component" value="Unassembled WGS sequence"/>
</dbReference>
<dbReference type="PROSITE" id="PS51192">
    <property type="entry name" value="HELICASE_ATP_BIND_1"/>
    <property type="match status" value="1"/>
</dbReference>
<dbReference type="InterPro" id="IPR027417">
    <property type="entry name" value="P-loop_NTPase"/>
</dbReference>
<dbReference type="SUPFAM" id="SSF57850">
    <property type="entry name" value="RING/U-box"/>
    <property type="match status" value="1"/>
</dbReference>
<dbReference type="PANTHER" id="PTHR45626">
    <property type="entry name" value="TRANSCRIPTION TERMINATION FACTOR 2-RELATED"/>
    <property type="match status" value="1"/>
</dbReference>
<dbReference type="Gene3D" id="3.30.40.10">
    <property type="entry name" value="Zinc/RING finger domain, C3HC4 (zinc finger)"/>
    <property type="match status" value="1"/>
</dbReference>
<feature type="compositionally biased region" description="Basic and acidic residues" evidence="7">
    <location>
        <begin position="106"/>
        <end position="117"/>
    </location>
</feature>
<keyword evidence="6" id="KW-0863">Zinc-finger</keyword>
<evidence type="ECO:0000259" key="10">
    <source>
        <dbReference type="PROSITE" id="PS51194"/>
    </source>
</evidence>
<dbReference type="CDD" id="cd18793">
    <property type="entry name" value="SF2_C_SNF"/>
    <property type="match status" value="1"/>
</dbReference>
<dbReference type="InterPro" id="IPR038718">
    <property type="entry name" value="SNF2-like_sf"/>
</dbReference>
<evidence type="ECO:0000259" key="9">
    <source>
        <dbReference type="PROSITE" id="PS51192"/>
    </source>
</evidence>
<dbReference type="GO" id="GO:0004386">
    <property type="term" value="F:helicase activity"/>
    <property type="evidence" value="ECO:0007669"/>
    <property type="project" value="UniProtKB-KW"/>
</dbReference>
<dbReference type="InterPro" id="IPR014001">
    <property type="entry name" value="Helicase_ATP-bd"/>
</dbReference>
<dbReference type="InterPro" id="IPR001650">
    <property type="entry name" value="Helicase_C-like"/>
</dbReference>
<evidence type="ECO:0000313" key="11">
    <source>
        <dbReference type="EMBL" id="KAK3400237.1"/>
    </source>
</evidence>
<evidence type="ECO:0000256" key="2">
    <source>
        <dbReference type="ARBA" id="ARBA00022741"/>
    </source>
</evidence>
<keyword evidence="12" id="KW-1185">Reference proteome</keyword>
<accession>A0AAE0UDL9</accession>
<name>A0AAE0UDL9_SORBR</name>
<dbReference type="GO" id="GO:0008270">
    <property type="term" value="F:zinc ion binding"/>
    <property type="evidence" value="ECO:0007669"/>
    <property type="project" value="UniProtKB-KW"/>
</dbReference>
<dbReference type="GO" id="GO:0005524">
    <property type="term" value="F:ATP binding"/>
    <property type="evidence" value="ECO:0007669"/>
    <property type="project" value="UniProtKB-KW"/>
</dbReference>
<dbReference type="GO" id="GO:0005634">
    <property type="term" value="C:nucleus"/>
    <property type="evidence" value="ECO:0007669"/>
    <property type="project" value="TreeGrafter"/>
</dbReference>
<dbReference type="PROSITE" id="PS51194">
    <property type="entry name" value="HELICASE_CTER"/>
    <property type="match status" value="1"/>
</dbReference>
<dbReference type="Gene3D" id="3.40.50.300">
    <property type="entry name" value="P-loop containing nucleotide triphosphate hydrolases"/>
    <property type="match status" value="1"/>
</dbReference>
<dbReference type="InterPro" id="IPR049730">
    <property type="entry name" value="SNF2/RAD54-like_C"/>
</dbReference>
<dbReference type="Pfam" id="PF00176">
    <property type="entry name" value="SNF2-rel_dom"/>
    <property type="match status" value="1"/>
</dbReference>
<dbReference type="AlphaFoldDB" id="A0AAE0UDL9"/>
<dbReference type="PROSITE" id="PS50089">
    <property type="entry name" value="ZF_RING_2"/>
    <property type="match status" value="1"/>
</dbReference>
<dbReference type="GO" id="GO:0006281">
    <property type="term" value="P:DNA repair"/>
    <property type="evidence" value="ECO:0007669"/>
    <property type="project" value="TreeGrafter"/>
</dbReference>
<dbReference type="SMART" id="SM00490">
    <property type="entry name" value="HELICc"/>
    <property type="match status" value="1"/>
</dbReference>
<feature type="compositionally biased region" description="Basic residues" evidence="7">
    <location>
        <begin position="118"/>
        <end position="136"/>
    </location>
</feature>
<feature type="compositionally biased region" description="Polar residues" evidence="7">
    <location>
        <begin position="1"/>
        <end position="12"/>
    </location>
</feature>
<feature type="domain" description="Helicase ATP-binding" evidence="9">
    <location>
        <begin position="253"/>
        <end position="450"/>
    </location>
</feature>
<evidence type="ECO:0000256" key="7">
    <source>
        <dbReference type="SAM" id="MobiDB-lite"/>
    </source>
</evidence>
<keyword evidence="3" id="KW-0378">Hydrolase</keyword>
<evidence type="ECO:0000256" key="1">
    <source>
        <dbReference type="ARBA" id="ARBA00007025"/>
    </source>
</evidence>
<evidence type="ECO:0000256" key="4">
    <source>
        <dbReference type="ARBA" id="ARBA00022806"/>
    </source>
</evidence>
<keyword evidence="6" id="KW-0479">Metal-binding</keyword>
<evidence type="ECO:0000256" key="6">
    <source>
        <dbReference type="PROSITE-ProRule" id="PRU00175"/>
    </source>
</evidence>
<keyword evidence="2" id="KW-0547">Nucleotide-binding</keyword>
<reference evidence="11" key="1">
    <citation type="journal article" date="2023" name="Mol. Phylogenet. Evol.">
        <title>Genome-scale phylogeny and comparative genomics of the fungal order Sordariales.</title>
        <authorList>
            <person name="Hensen N."/>
            <person name="Bonometti L."/>
            <person name="Westerberg I."/>
            <person name="Brannstrom I.O."/>
            <person name="Guillou S."/>
            <person name="Cros-Aarteil S."/>
            <person name="Calhoun S."/>
            <person name="Haridas S."/>
            <person name="Kuo A."/>
            <person name="Mondo S."/>
            <person name="Pangilinan J."/>
            <person name="Riley R."/>
            <person name="LaButti K."/>
            <person name="Andreopoulos B."/>
            <person name="Lipzen A."/>
            <person name="Chen C."/>
            <person name="Yan M."/>
            <person name="Daum C."/>
            <person name="Ng V."/>
            <person name="Clum A."/>
            <person name="Steindorff A."/>
            <person name="Ohm R.A."/>
            <person name="Martin F."/>
            <person name="Silar P."/>
            <person name="Natvig D.O."/>
            <person name="Lalanne C."/>
            <person name="Gautier V."/>
            <person name="Ament-Velasquez S.L."/>
            <person name="Kruys A."/>
            <person name="Hutchinson M.I."/>
            <person name="Powell A.J."/>
            <person name="Barry K."/>
            <person name="Miller A.N."/>
            <person name="Grigoriev I.V."/>
            <person name="Debuchy R."/>
            <person name="Gladieux P."/>
            <person name="Hiltunen Thoren M."/>
            <person name="Johannesson H."/>
        </authorList>
    </citation>
    <scope>NUCLEOTIDE SEQUENCE</scope>
    <source>
        <strain evidence="11">FGSC 1904</strain>
    </source>
</reference>
<evidence type="ECO:0000259" key="8">
    <source>
        <dbReference type="PROSITE" id="PS50089"/>
    </source>
</evidence>
<feature type="region of interest" description="Disordered" evidence="7">
    <location>
        <begin position="951"/>
        <end position="983"/>
    </location>
</feature>
<dbReference type="Gene3D" id="3.40.50.10810">
    <property type="entry name" value="Tandem AAA-ATPase domain"/>
    <property type="match status" value="1"/>
</dbReference>
<keyword evidence="6" id="KW-0862">Zinc</keyword>
<dbReference type="EMBL" id="JAUTDP010000004">
    <property type="protein sequence ID" value="KAK3400237.1"/>
    <property type="molecule type" value="Genomic_DNA"/>
</dbReference>
<dbReference type="PANTHER" id="PTHR45626:SF17">
    <property type="entry name" value="HELICASE-LIKE TRANSCRIPTION FACTOR"/>
    <property type="match status" value="1"/>
</dbReference>
<dbReference type="SMART" id="SM00487">
    <property type="entry name" value="DEXDc"/>
    <property type="match status" value="1"/>
</dbReference>